<proteinExistence type="predicted"/>
<evidence type="ECO:0000313" key="2">
    <source>
        <dbReference type="Proteomes" id="UP000244677"/>
    </source>
</evidence>
<accession>A0A2S1LU75</accession>
<protein>
    <submittedName>
        <fullName evidence="1">Uncharacterized protein</fullName>
    </submittedName>
</protein>
<dbReference type="EMBL" id="CP020919">
    <property type="protein sequence ID" value="AWG27186.1"/>
    <property type="molecule type" value="Genomic_DNA"/>
</dbReference>
<dbReference type="Proteomes" id="UP000244677">
    <property type="component" value="Chromosome"/>
</dbReference>
<organism evidence="1 2">
    <name type="scientific">Flavobacterium kingsejongi</name>
    <dbReference type="NCBI Taxonomy" id="1678728"/>
    <lineage>
        <taxon>Bacteria</taxon>
        <taxon>Pseudomonadati</taxon>
        <taxon>Bacteroidota</taxon>
        <taxon>Flavobacteriia</taxon>
        <taxon>Flavobacteriales</taxon>
        <taxon>Flavobacteriaceae</taxon>
        <taxon>Flavobacterium</taxon>
    </lineage>
</organism>
<dbReference type="RefSeq" id="WP_108738672.1">
    <property type="nucleotide sequence ID" value="NZ_CP020919.1"/>
</dbReference>
<gene>
    <name evidence="1" type="ORF">FK004_19175</name>
</gene>
<name>A0A2S1LU75_9FLAO</name>
<dbReference type="AlphaFoldDB" id="A0A2S1LU75"/>
<dbReference type="KEGG" id="fki:FK004_19175"/>
<sequence length="72" mass="8210">MNKETQKRNNYNTEILNALENKYGVSIDYIRKCLRGVRIGVVPSKIISEYEEVAKQIDEAAAPIITKLINDN</sequence>
<keyword evidence="2" id="KW-1185">Reference proteome</keyword>
<dbReference type="OrthoDB" id="1274195at2"/>
<reference evidence="1 2" key="1">
    <citation type="submission" date="2017-04" db="EMBL/GenBank/DDBJ databases">
        <title>Complete genome sequence of Flavobacterium kingsejong AJ004.</title>
        <authorList>
            <person name="Lee P.C."/>
        </authorList>
    </citation>
    <scope>NUCLEOTIDE SEQUENCE [LARGE SCALE GENOMIC DNA]</scope>
    <source>
        <strain evidence="1 2">AJ004</strain>
    </source>
</reference>
<evidence type="ECO:0000313" key="1">
    <source>
        <dbReference type="EMBL" id="AWG27186.1"/>
    </source>
</evidence>